<feature type="domain" description="Antitoxin SocA-like Panacea" evidence="1">
    <location>
        <begin position="47"/>
        <end position="158"/>
    </location>
</feature>
<comment type="caution">
    <text evidence="2">The sequence shown here is derived from an EMBL/GenBank/DDBJ whole genome shotgun (WGS) entry which is preliminary data.</text>
</comment>
<dbReference type="OrthoDB" id="9813053at2"/>
<sequence length="198" mass="22627">MNKTVTYTHSMRITPPAFNGDRVKAENLIIYVCQKMENCPGFGAILLNKVLYYIDHVHYLKHGKKLTGFKYIKQRLGPTPKPSEFLPIRESLIDNEKINEKPVEFFGRVQKRLSALTEPDLKGFTVDEISLIDNVISALSPFNGKAISDVTHEELSWKFAGMMEELPDYAYLLTEAPLNEDDLTWARKTITEYAGNVR</sequence>
<dbReference type="InterPro" id="IPR025272">
    <property type="entry name" value="SocA_Panacea"/>
</dbReference>
<evidence type="ECO:0000313" key="2">
    <source>
        <dbReference type="EMBL" id="EEF61658.1"/>
    </source>
</evidence>
<dbReference type="RefSeq" id="WP_007414192.1">
    <property type="nucleotide sequence ID" value="NZ_ABOX02000008.1"/>
</dbReference>
<dbReference type="EMBL" id="ABOX02000008">
    <property type="protein sequence ID" value="EEF61658.1"/>
    <property type="molecule type" value="Genomic_DNA"/>
</dbReference>
<proteinExistence type="predicted"/>
<accession>B9XEE4</accession>
<dbReference type="Pfam" id="PF13274">
    <property type="entry name" value="SocA_Panacea"/>
    <property type="match status" value="1"/>
</dbReference>
<reference evidence="2 3" key="1">
    <citation type="journal article" date="2011" name="J. Bacteriol.">
        <title>Genome sequence of 'Pedosphaera parvula' Ellin514, an aerobic Verrucomicrobial isolate from pasture soil.</title>
        <authorList>
            <person name="Kant R."/>
            <person name="van Passel M.W."/>
            <person name="Sangwan P."/>
            <person name="Palva A."/>
            <person name="Lucas S."/>
            <person name="Copeland A."/>
            <person name="Lapidus A."/>
            <person name="Glavina Del Rio T."/>
            <person name="Dalin E."/>
            <person name="Tice H."/>
            <person name="Bruce D."/>
            <person name="Goodwin L."/>
            <person name="Pitluck S."/>
            <person name="Chertkov O."/>
            <person name="Larimer F.W."/>
            <person name="Land M.L."/>
            <person name="Hauser L."/>
            <person name="Brettin T.S."/>
            <person name="Detter J.C."/>
            <person name="Han S."/>
            <person name="de Vos W.M."/>
            <person name="Janssen P.H."/>
            <person name="Smidt H."/>
        </authorList>
    </citation>
    <scope>NUCLEOTIDE SEQUENCE [LARGE SCALE GENOMIC DNA]</scope>
    <source>
        <strain evidence="2 3">Ellin514</strain>
    </source>
</reference>
<dbReference type="Proteomes" id="UP000003688">
    <property type="component" value="Unassembled WGS sequence"/>
</dbReference>
<dbReference type="AlphaFoldDB" id="B9XEE4"/>
<dbReference type="STRING" id="320771.Cflav_PD4698"/>
<protein>
    <recommendedName>
        <fullName evidence="1">Antitoxin SocA-like Panacea domain-containing protein</fullName>
    </recommendedName>
</protein>
<evidence type="ECO:0000259" key="1">
    <source>
        <dbReference type="Pfam" id="PF13274"/>
    </source>
</evidence>
<name>B9XEE4_PEDPL</name>
<organism evidence="2 3">
    <name type="scientific">Pedosphaera parvula (strain Ellin514)</name>
    <dbReference type="NCBI Taxonomy" id="320771"/>
    <lineage>
        <taxon>Bacteria</taxon>
        <taxon>Pseudomonadati</taxon>
        <taxon>Verrucomicrobiota</taxon>
        <taxon>Pedosphaerae</taxon>
        <taxon>Pedosphaerales</taxon>
        <taxon>Pedosphaeraceae</taxon>
        <taxon>Pedosphaera</taxon>
    </lineage>
</organism>
<evidence type="ECO:0000313" key="3">
    <source>
        <dbReference type="Proteomes" id="UP000003688"/>
    </source>
</evidence>
<gene>
    <name evidence="2" type="ORF">Cflav_PD4698</name>
</gene>
<keyword evidence="3" id="KW-1185">Reference proteome</keyword>